<dbReference type="InterPro" id="IPR009011">
    <property type="entry name" value="Man6P_isomerase_rcpt-bd_dom_sf"/>
</dbReference>
<feature type="compositionally biased region" description="Polar residues" evidence="6">
    <location>
        <begin position="962"/>
        <end position="972"/>
    </location>
</feature>
<evidence type="ECO:0000256" key="7">
    <source>
        <dbReference type="SAM" id="SignalP"/>
    </source>
</evidence>
<evidence type="ECO:0000256" key="4">
    <source>
        <dbReference type="ARBA" id="ARBA00023157"/>
    </source>
</evidence>
<evidence type="ECO:0000256" key="5">
    <source>
        <dbReference type="SAM" id="Coils"/>
    </source>
</evidence>
<feature type="chain" id="PRO_5040818663" description="MRH domain-containing protein" evidence="7">
    <location>
        <begin position="23"/>
        <end position="1098"/>
    </location>
</feature>
<evidence type="ECO:0000256" key="3">
    <source>
        <dbReference type="ARBA" id="ARBA00022824"/>
    </source>
</evidence>
<evidence type="ECO:0000256" key="2">
    <source>
        <dbReference type="ARBA" id="ARBA00022729"/>
    </source>
</evidence>
<evidence type="ECO:0000256" key="6">
    <source>
        <dbReference type="SAM" id="MobiDB-lite"/>
    </source>
</evidence>
<dbReference type="InterPro" id="IPR045149">
    <property type="entry name" value="OS-9-like"/>
</dbReference>
<dbReference type="AlphaFoldDB" id="A0A9X6NGA2"/>
<feature type="coiled-coil region" evidence="5">
    <location>
        <begin position="895"/>
        <end position="939"/>
    </location>
</feature>
<dbReference type="GO" id="GO:0030968">
    <property type="term" value="P:endoplasmic reticulum unfolded protein response"/>
    <property type="evidence" value="ECO:0007669"/>
    <property type="project" value="InterPro"/>
</dbReference>
<dbReference type="GO" id="GO:0030970">
    <property type="term" value="P:retrograde protein transport, ER to cytosol"/>
    <property type="evidence" value="ECO:0007669"/>
    <property type="project" value="TreeGrafter"/>
</dbReference>
<dbReference type="GO" id="GO:0005788">
    <property type="term" value="C:endoplasmic reticulum lumen"/>
    <property type="evidence" value="ECO:0007669"/>
    <property type="project" value="TreeGrafter"/>
</dbReference>
<keyword evidence="5" id="KW-0175">Coiled coil</keyword>
<dbReference type="InterPro" id="IPR012913">
    <property type="entry name" value="OS9-like_dom"/>
</dbReference>
<feature type="region of interest" description="Disordered" evidence="6">
    <location>
        <begin position="799"/>
        <end position="822"/>
    </location>
</feature>
<dbReference type="PROSITE" id="PS51914">
    <property type="entry name" value="MRH"/>
    <property type="match status" value="1"/>
</dbReference>
<dbReference type="PANTHER" id="PTHR15414">
    <property type="entry name" value="OS-9-RELATED"/>
    <property type="match status" value="1"/>
</dbReference>
<evidence type="ECO:0000259" key="8">
    <source>
        <dbReference type="PROSITE" id="PS51914"/>
    </source>
</evidence>
<keyword evidence="4" id="KW-1015">Disulfide bond</keyword>
<evidence type="ECO:0000256" key="1">
    <source>
        <dbReference type="ARBA" id="ARBA00004240"/>
    </source>
</evidence>
<protein>
    <recommendedName>
        <fullName evidence="8">MRH domain-containing protein</fullName>
    </recommendedName>
</protein>
<dbReference type="EMBL" id="MTYJ01000183">
    <property type="protein sequence ID" value="OWA50141.1"/>
    <property type="molecule type" value="Genomic_DNA"/>
</dbReference>
<feature type="signal peptide" evidence="7">
    <location>
        <begin position="1"/>
        <end position="22"/>
    </location>
</feature>
<dbReference type="Gene3D" id="2.70.130.10">
    <property type="entry name" value="Mannose-6-phosphate receptor binding domain"/>
    <property type="match status" value="1"/>
</dbReference>
<sequence length="1098" mass="124294">MELWKKCAPIFILLAAARCTGLERGGGGTAAGSFGDSGLYKVVIDKTRVPAATPPNDIFPPEIEGNVEKTVIMRNRKGQPFRCSIPDMVKPSDEKDKLVNLTTEAIEEALVPTESNRGCVNLITSGWWHYEFCFRKHVIQYHTEPSGVISKPVITLGIYSHSYNWSNVSAKDALKKKDRYHLQYFANGTTCDLTGEQRQTRVKIYCDGSNWMTDHVESVREPESCVYEVIIFSKRLCAFPYFRKEDPAIGQIRCNPVATSSVKSDHLQIDQGKAVEGNADSFSEATGPVPIVTMPELPTAATETVSDITMRGSGSVDDVRKPSLTTEDEVSDSFPVNVRGKIPFDPSEQTYEQFYERAQQFTRERKEVWVPDEMLFKILANVAANRQQFEDLNNREFIVLELMDRTTDLLKKKARSDSAAQRSLAFDLASQNIADATRILKKEGKNQPRPEFVLHYLPKVTLMQMYIEQFLSLYDLENTRPLATPPTATLDNGMVDDEELLQAIDPDTATQAEPKRVKPISYGEYLIVLNAEVRANDIHSLAPFTDGEQQMYDDFVAYMAFVMSNVHTVIGTGVTPAFDIIAVRERLKVILNWMLMDEILEDSERLIRRKFQSKMIQLAQSYDTFLEALLPLRPMPFPKKKPESLVNQNGPDPESEEFFRLYLGAKKQIYVKYGWTGLKYDSTDAKKKAEKSLDSVLSADEHEAIGVLVEAHNAAFLLLDLEEHLATAEPPKEFYLQEVNIRLFRAASILETRKDTIRPALRDELTLHMDQIANFVSVREEKIRNFDGNLAKLKNAVADTGEKRQDKDAADRTSNELTDDEKDVVGAIMRSRTYEDEIGRPGIGKAERDEAFKNAQLLVERARWLLRDEKKNIRAGFRERFAPRVEEDARKLERIAVQLERIAKADARLAELKKQNEELEQANRMLEEEQVDLDKWYKRFSGTVKKASGTKLREALADLKTGSPTPTRTHGTSLPPPKSKALQFSDIIAGMDPKKRRARELEDLLREKFASFGGGIEIKLVNNAVGPGQGNRFAAMGEREMEQIKRDLAGLFAAQMLVANPQQRIANELEESYNLEEDDGKDVGLTEKERIANRMMEL</sequence>
<feature type="compositionally biased region" description="Basic and acidic residues" evidence="6">
    <location>
        <begin position="800"/>
        <end position="814"/>
    </location>
</feature>
<organism evidence="9 10">
    <name type="scientific">Hypsibius exemplaris</name>
    <name type="common">Freshwater tardigrade</name>
    <dbReference type="NCBI Taxonomy" id="2072580"/>
    <lineage>
        <taxon>Eukaryota</taxon>
        <taxon>Metazoa</taxon>
        <taxon>Ecdysozoa</taxon>
        <taxon>Tardigrada</taxon>
        <taxon>Eutardigrada</taxon>
        <taxon>Parachela</taxon>
        <taxon>Hypsibioidea</taxon>
        <taxon>Hypsibiidae</taxon>
        <taxon>Hypsibius</taxon>
    </lineage>
</organism>
<keyword evidence="3" id="KW-0256">Endoplasmic reticulum</keyword>
<keyword evidence="10" id="KW-1185">Reference proteome</keyword>
<comment type="subcellular location">
    <subcellularLocation>
        <location evidence="1">Endoplasmic reticulum</location>
    </subcellularLocation>
</comment>
<dbReference type="Proteomes" id="UP000192578">
    <property type="component" value="Unassembled WGS sequence"/>
</dbReference>
<dbReference type="Pfam" id="PF07915">
    <property type="entry name" value="PRKCSH"/>
    <property type="match status" value="1"/>
</dbReference>
<dbReference type="OrthoDB" id="448954at2759"/>
<accession>A0A9X6NGA2</accession>
<evidence type="ECO:0000313" key="9">
    <source>
        <dbReference type="EMBL" id="OWA50141.1"/>
    </source>
</evidence>
<name>A0A9X6NGA2_HYPEX</name>
<reference evidence="10" key="1">
    <citation type="submission" date="2017-01" db="EMBL/GenBank/DDBJ databases">
        <title>Comparative genomics of anhydrobiosis in the tardigrade Hypsibius dujardini.</title>
        <authorList>
            <person name="Yoshida Y."/>
            <person name="Koutsovoulos G."/>
            <person name="Laetsch D."/>
            <person name="Stevens L."/>
            <person name="Kumar S."/>
            <person name="Horikawa D."/>
            <person name="Ishino K."/>
            <person name="Komine S."/>
            <person name="Tomita M."/>
            <person name="Blaxter M."/>
            <person name="Arakawa K."/>
        </authorList>
    </citation>
    <scope>NUCLEOTIDE SEQUENCE [LARGE SCALE GENOMIC DNA]</scope>
    <source>
        <strain evidence="10">Z151</strain>
    </source>
</reference>
<gene>
    <name evidence="9" type="ORF">BV898_14667</name>
</gene>
<comment type="caution">
    <text evidence="9">The sequence shown here is derived from an EMBL/GenBank/DDBJ whole genome shotgun (WGS) entry which is preliminary data.</text>
</comment>
<dbReference type="InterPro" id="IPR044865">
    <property type="entry name" value="MRH_dom"/>
</dbReference>
<dbReference type="SUPFAM" id="SSF50911">
    <property type="entry name" value="Mannose 6-phosphate receptor domain"/>
    <property type="match status" value="1"/>
</dbReference>
<keyword evidence="2 7" id="KW-0732">Signal</keyword>
<dbReference type="PANTHER" id="PTHR15414:SF5">
    <property type="entry name" value="PROTEIN OS-9"/>
    <property type="match status" value="1"/>
</dbReference>
<evidence type="ECO:0000313" key="10">
    <source>
        <dbReference type="Proteomes" id="UP000192578"/>
    </source>
</evidence>
<proteinExistence type="predicted"/>
<feature type="domain" description="MRH" evidence="8">
    <location>
        <begin position="92"/>
        <end position="239"/>
    </location>
</feature>
<feature type="region of interest" description="Disordered" evidence="6">
    <location>
        <begin position="958"/>
        <end position="980"/>
    </location>
</feature>
<feature type="region of interest" description="Disordered" evidence="6">
    <location>
        <begin position="311"/>
        <end position="330"/>
    </location>
</feature>